<keyword evidence="9 14" id="KW-0560">Oxidoreductase</keyword>
<keyword evidence="7" id="KW-0256">Endoplasmic reticulum</keyword>
<dbReference type="GO" id="GO:0020037">
    <property type="term" value="F:heme binding"/>
    <property type="evidence" value="ECO:0007669"/>
    <property type="project" value="InterPro"/>
</dbReference>
<evidence type="ECO:0000256" key="12">
    <source>
        <dbReference type="ARBA" id="ARBA00023136"/>
    </source>
</evidence>
<evidence type="ECO:0008006" key="18">
    <source>
        <dbReference type="Google" id="ProtNLM"/>
    </source>
</evidence>
<dbReference type="PANTHER" id="PTHR24292:SF45">
    <property type="entry name" value="CYTOCHROME P450 6G1-RELATED"/>
    <property type="match status" value="1"/>
</dbReference>
<dbReference type="Pfam" id="PF00067">
    <property type="entry name" value="p450"/>
    <property type="match status" value="1"/>
</dbReference>
<dbReference type="InterPro" id="IPR002401">
    <property type="entry name" value="Cyt_P450_E_grp-I"/>
</dbReference>
<accession>A0A7R8UTC9</accession>
<keyword evidence="12" id="KW-0472">Membrane</keyword>
<evidence type="ECO:0000256" key="4">
    <source>
        <dbReference type="ARBA" id="ARBA00010617"/>
    </source>
</evidence>
<sequence length="517" mass="59566">MFFLLSEFTFLLITAATLLYIYARHVNNYWKRHNIPYIQGTPFLGNIADLVFMKKSSSEWIVDLYNHKDAVNHPFVGIHVFQQPALLIRDPELAKVFLIKDFECFPNRHSRLSKRVDPLGAQILFFLRNSTWRQFRLRNSPMFTGSKMKSVFPLIAEIGQKLDRRLTKLTKEKPIVHEIHDLASFFTGDVIASVAFNINANSIENRNNPFHIITSKVFEFSIHRSAAMAAAFFIPSLSEIMRARFFPDVTAKFLRSAIVDVINDREKTEARRNDVIDNLINLKRQIKEKTGEDVAKGDADLLYAQAAAYYTAGFGTTASALGFSLLELAKHPECQERLRKEIHDVLLQYEKNICYEAVIKMEYLHMVIYEAMRFYPTLPFLDRECTLTDGRTHFSMEPYSDFKIPNGMPVYIPAYALHRDPKYFPEPDKFEPERHSPENKMKRPACTLLPFGAGPRNCIGGRLGLLIVKIGLVYFLLNHKVMANGQTPKQIKLDKRAMIIQSEDGLYCDIIHDPIFK</sequence>
<dbReference type="OMA" id="NEGFRND"/>
<dbReference type="InterPro" id="IPR050476">
    <property type="entry name" value="Insect_CytP450_Detox"/>
</dbReference>
<gene>
    <name evidence="16" type="ORF">HERILL_LOCUS9461</name>
</gene>
<evidence type="ECO:0000256" key="14">
    <source>
        <dbReference type="RuleBase" id="RU000461"/>
    </source>
</evidence>
<proteinExistence type="inferred from homology"/>
<keyword evidence="8" id="KW-0492">Microsome</keyword>
<dbReference type="OrthoDB" id="1470350at2759"/>
<evidence type="ECO:0000256" key="7">
    <source>
        <dbReference type="ARBA" id="ARBA00022824"/>
    </source>
</evidence>
<dbReference type="FunFam" id="1.10.630.10:FF:000042">
    <property type="entry name" value="Cytochrome P450"/>
    <property type="match status" value="1"/>
</dbReference>
<evidence type="ECO:0000256" key="3">
    <source>
        <dbReference type="ARBA" id="ARBA00004406"/>
    </source>
</evidence>
<dbReference type="InterPro" id="IPR036396">
    <property type="entry name" value="Cyt_P450_sf"/>
</dbReference>
<dbReference type="InParanoid" id="A0A7R8UTC9"/>
<comment type="similarity">
    <text evidence="4 14">Belongs to the cytochrome P450 family.</text>
</comment>
<dbReference type="GO" id="GO:0046701">
    <property type="term" value="P:insecticide catabolic process"/>
    <property type="evidence" value="ECO:0007669"/>
    <property type="project" value="TreeGrafter"/>
</dbReference>
<comment type="subcellular location">
    <subcellularLocation>
        <location evidence="3">Endoplasmic reticulum membrane</location>
        <topology evidence="3">Peripheral membrane protein</topology>
    </subcellularLocation>
    <subcellularLocation>
        <location evidence="2">Microsome membrane</location>
        <topology evidence="2">Peripheral membrane protein</topology>
    </subcellularLocation>
</comment>
<evidence type="ECO:0000313" key="16">
    <source>
        <dbReference type="EMBL" id="CAD7086709.1"/>
    </source>
</evidence>
<dbReference type="SUPFAM" id="SSF48264">
    <property type="entry name" value="Cytochrome P450"/>
    <property type="match status" value="1"/>
</dbReference>
<evidence type="ECO:0000256" key="9">
    <source>
        <dbReference type="ARBA" id="ARBA00023002"/>
    </source>
</evidence>
<dbReference type="GO" id="GO:0004497">
    <property type="term" value="F:monooxygenase activity"/>
    <property type="evidence" value="ECO:0007669"/>
    <property type="project" value="UniProtKB-KW"/>
</dbReference>
<evidence type="ECO:0000256" key="6">
    <source>
        <dbReference type="ARBA" id="ARBA00022723"/>
    </source>
</evidence>
<keyword evidence="11 14" id="KW-0503">Monooxygenase</keyword>
<evidence type="ECO:0000313" key="17">
    <source>
        <dbReference type="Proteomes" id="UP000594454"/>
    </source>
</evidence>
<feature type="coiled-coil region" evidence="15">
    <location>
        <begin position="265"/>
        <end position="292"/>
    </location>
</feature>
<name>A0A7R8UTC9_HERIL</name>
<dbReference type="CDD" id="cd11056">
    <property type="entry name" value="CYP6-like"/>
    <property type="match status" value="1"/>
</dbReference>
<keyword evidence="5 13" id="KW-0349">Heme</keyword>
<keyword evidence="10 13" id="KW-0408">Iron</keyword>
<keyword evidence="17" id="KW-1185">Reference proteome</keyword>
<dbReference type="GO" id="GO:0005506">
    <property type="term" value="F:iron ion binding"/>
    <property type="evidence" value="ECO:0007669"/>
    <property type="project" value="InterPro"/>
</dbReference>
<dbReference type="Gene3D" id="1.10.630.10">
    <property type="entry name" value="Cytochrome P450"/>
    <property type="match status" value="1"/>
</dbReference>
<evidence type="ECO:0000256" key="5">
    <source>
        <dbReference type="ARBA" id="ARBA00022617"/>
    </source>
</evidence>
<evidence type="ECO:0000256" key="10">
    <source>
        <dbReference type="ARBA" id="ARBA00023004"/>
    </source>
</evidence>
<comment type="cofactor">
    <cofactor evidence="1 13">
        <name>heme</name>
        <dbReference type="ChEBI" id="CHEBI:30413"/>
    </cofactor>
</comment>
<evidence type="ECO:0000256" key="11">
    <source>
        <dbReference type="ARBA" id="ARBA00023033"/>
    </source>
</evidence>
<feature type="binding site" description="axial binding residue" evidence="13">
    <location>
        <position position="458"/>
    </location>
    <ligand>
        <name>heme</name>
        <dbReference type="ChEBI" id="CHEBI:30413"/>
    </ligand>
    <ligandPart>
        <name>Fe</name>
        <dbReference type="ChEBI" id="CHEBI:18248"/>
    </ligandPart>
</feature>
<dbReference type="GO" id="GO:0016705">
    <property type="term" value="F:oxidoreductase activity, acting on paired donors, with incorporation or reduction of molecular oxygen"/>
    <property type="evidence" value="ECO:0007669"/>
    <property type="project" value="InterPro"/>
</dbReference>
<evidence type="ECO:0000256" key="1">
    <source>
        <dbReference type="ARBA" id="ARBA00001971"/>
    </source>
</evidence>
<dbReference type="Proteomes" id="UP000594454">
    <property type="component" value="Chromosome 4"/>
</dbReference>
<dbReference type="EMBL" id="LR899012">
    <property type="protein sequence ID" value="CAD7086709.1"/>
    <property type="molecule type" value="Genomic_DNA"/>
</dbReference>
<dbReference type="InterPro" id="IPR017972">
    <property type="entry name" value="Cyt_P450_CS"/>
</dbReference>
<keyword evidence="6 13" id="KW-0479">Metal-binding</keyword>
<dbReference type="PANTHER" id="PTHR24292">
    <property type="entry name" value="CYTOCHROME P450"/>
    <property type="match status" value="1"/>
</dbReference>
<evidence type="ECO:0000256" key="15">
    <source>
        <dbReference type="SAM" id="Coils"/>
    </source>
</evidence>
<dbReference type="InterPro" id="IPR001128">
    <property type="entry name" value="Cyt_P450"/>
</dbReference>
<dbReference type="GO" id="GO:0046680">
    <property type="term" value="P:response to DDT"/>
    <property type="evidence" value="ECO:0007669"/>
    <property type="project" value="TreeGrafter"/>
</dbReference>
<dbReference type="PRINTS" id="PR00463">
    <property type="entry name" value="EP450I"/>
</dbReference>
<dbReference type="GO" id="GO:0005789">
    <property type="term" value="C:endoplasmic reticulum membrane"/>
    <property type="evidence" value="ECO:0007669"/>
    <property type="project" value="UniProtKB-SubCell"/>
</dbReference>
<dbReference type="AlphaFoldDB" id="A0A7R8UTC9"/>
<evidence type="ECO:0000256" key="8">
    <source>
        <dbReference type="ARBA" id="ARBA00022848"/>
    </source>
</evidence>
<organism evidence="16 17">
    <name type="scientific">Hermetia illucens</name>
    <name type="common">Black soldier fly</name>
    <dbReference type="NCBI Taxonomy" id="343691"/>
    <lineage>
        <taxon>Eukaryota</taxon>
        <taxon>Metazoa</taxon>
        <taxon>Ecdysozoa</taxon>
        <taxon>Arthropoda</taxon>
        <taxon>Hexapoda</taxon>
        <taxon>Insecta</taxon>
        <taxon>Pterygota</taxon>
        <taxon>Neoptera</taxon>
        <taxon>Endopterygota</taxon>
        <taxon>Diptera</taxon>
        <taxon>Brachycera</taxon>
        <taxon>Stratiomyomorpha</taxon>
        <taxon>Stratiomyidae</taxon>
        <taxon>Hermetiinae</taxon>
        <taxon>Hermetia</taxon>
    </lineage>
</organism>
<evidence type="ECO:0000256" key="13">
    <source>
        <dbReference type="PIRSR" id="PIRSR602401-1"/>
    </source>
</evidence>
<evidence type="ECO:0000256" key="2">
    <source>
        <dbReference type="ARBA" id="ARBA00004174"/>
    </source>
</evidence>
<keyword evidence="15" id="KW-0175">Coiled coil</keyword>
<dbReference type="PROSITE" id="PS00086">
    <property type="entry name" value="CYTOCHROME_P450"/>
    <property type="match status" value="1"/>
</dbReference>
<dbReference type="PRINTS" id="PR00385">
    <property type="entry name" value="P450"/>
</dbReference>
<protein>
    <recommendedName>
        <fullName evidence="18">Cytochrome P450</fullName>
    </recommendedName>
</protein>
<reference evidence="16 17" key="1">
    <citation type="submission" date="2020-11" db="EMBL/GenBank/DDBJ databases">
        <authorList>
            <person name="Wallbank WR R."/>
            <person name="Pardo Diaz C."/>
            <person name="Kozak K."/>
            <person name="Martin S."/>
            <person name="Jiggins C."/>
            <person name="Moest M."/>
            <person name="Warren A I."/>
            <person name="Generalovic N T."/>
            <person name="Byers J.R.P. K."/>
            <person name="Montejo-Kovacevich G."/>
            <person name="Yen C E."/>
        </authorList>
    </citation>
    <scope>NUCLEOTIDE SEQUENCE [LARGE SCALE GENOMIC DNA]</scope>
</reference>